<name>A0A1A2E6Z5_MYCSD</name>
<gene>
    <name evidence="1" type="ORF">A5771_17600</name>
</gene>
<evidence type="ECO:0000313" key="1">
    <source>
        <dbReference type="EMBL" id="OBG00887.1"/>
    </source>
</evidence>
<sequence>MSKSLRFFSVTFPLNRPSGLIAQSLLAAADLIEVHSVLQAETSARAVQKALAIAAASLW</sequence>
<protein>
    <submittedName>
        <fullName evidence="1">Uncharacterized protein</fullName>
    </submittedName>
</protein>
<organism evidence="1 2">
    <name type="scientific">Mycolicibacter sinensis (strain JDM601)</name>
    <name type="common">Mycobacterium sinense</name>
    <dbReference type="NCBI Taxonomy" id="875328"/>
    <lineage>
        <taxon>Bacteria</taxon>
        <taxon>Bacillati</taxon>
        <taxon>Actinomycetota</taxon>
        <taxon>Actinomycetes</taxon>
        <taxon>Mycobacteriales</taxon>
        <taxon>Mycobacteriaceae</taxon>
        <taxon>Mycolicibacter</taxon>
    </lineage>
</organism>
<reference evidence="2" key="1">
    <citation type="submission" date="2016-06" db="EMBL/GenBank/DDBJ databases">
        <authorList>
            <person name="Sutton G."/>
            <person name="Brinkac L."/>
            <person name="Sanka R."/>
            <person name="Adams M."/>
            <person name="Lau E."/>
            <person name="Mehaffy C."/>
            <person name="Tameris M."/>
            <person name="Hatherill M."/>
            <person name="Hanekom W."/>
            <person name="Mahomed H."/>
            <person name="Mcshane H."/>
        </authorList>
    </citation>
    <scope>NUCLEOTIDE SEQUENCE [LARGE SCALE GENOMIC DNA]</scope>
    <source>
        <strain evidence="2">852014-51077_SCH5608930-a</strain>
    </source>
</reference>
<accession>A0A1A2E6Z5</accession>
<comment type="caution">
    <text evidence="1">The sequence shown here is derived from an EMBL/GenBank/DDBJ whole genome shotgun (WGS) entry which is preliminary data.</text>
</comment>
<proteinExistence type="predicted"/>
<dbReference type="Proteomes" id="UP000093985">
    <property type="component" value="Unassembled WGS sequence"/>
</dbReference>
<dbReference type="AlphaFoldDB" id="A0A1A2E6Z5"/>
<evidence type="ECO:0000313" key="2">
    <source>
        <dbReference type="Proteomes" id="UP000093985"/>
    </source>
</evidence>
<dbReference type="EMBL" id="LZIN01000096">
    <property type="protein sequence ID" value="OBG00887.1"/>
    <property type="molecule type" value="Genomic_DNA"/>
</dbReference>